<dbReference type="InterPro" id="IPR010260">
    <property type="entry name" value="AlpA"/>
</dbReference>
<dbReference type="Proteomes" id="UP000323300">
    <property type="component" value="Unassembled WGS sequence"/>
</dbReference>
<accession>A0A1I4DTB7</accession>
<dbReference type="SUPFAM" id="SSF46955">
    <property type="entry name" value="Putative DNA-binding domain"/>
    <property type="match status" value="1"/>
</dbReference>
<name>A0A1I4DTB7_9HYPH</name>
<reference evidence="1 2" key="1">
    <citation type="submission" date="2016-10" db="EMBL/GenBank/DDBJ databases">
        <authorList>
            <person name="Varghese N."/>
            <person name="Submissions S."/>
        </authorList>
    </citation>
    <scope>NUCLEOTIDE SEQUENCE [LARGE SCALE GENOMIC DNA]</scope>
    <source>
        <strain evidence="1 2">DSM 21822</strain>
    </source>
</reference>
<dbReference type="Pfam" id="PF05930">
    <property type="entry name" value="Phage_AlpA"/>
    <property type="match status" value="1"/>
</dbReference>
<evidence type="ECO:0000313" key="1">
    <source>
        <dbReference type="EMBL" id="SFK96283.1"/>
    </source>
</evidence>
<dbReference type="OrthoDB" id="8452166at2"/>
<dbReference type="InterPro" id="IPR009061">
    <property type="entry name" value="DNA-bd_dom_put_sf"/>
</dbReference>
<protein>
    <submittedName>
        <fullName evidence="1">Transcriptional regulator, AlpA family</fullName>
    </submittedName>
</protein>
<proteinExistence type="predicted"/>
<sequence>MNRTAKPLTSNSRYLTDVQVGERFGVCRTTVWRWTRVDPSFPKPVKVSTGATRWRLADIEAFEAAMDGDHAPHAA</sequence>
<dbReference type="RefSeq" id="WP_149762711.1">
    <property type="nucleotide sequence ID" value="NZ_BSPE01000062.1"/>
</dbReference>
<organism evidence="1 2">
    <name type="scientific">Neomesorhizobium albiziae</name>
    <dbReference type="NCBI Taxonomy" id="335020"/>
    <lineage>
        <taxon>Bacteria</taxon>
        <taxon>Pseudomonadati</taxon>
        <taxon>Pseudomonadota</taxon>
        <taxon>Alphaproteobacteria</taxon>
        <taxon>Hyphomicrobiales</taxon>
        <taxon>Phyllobacteriaceae</taxon>
        <taxon>Neomesorhizobium</taxon>
    </lineage>
</organism>
<dbReference type="EMBL" id="FOSL01000019">
    <property type="protein sequence ID" value="SFK96283.1"/>
    <property type="molecule type" value="Genomic_DNA"/>
</dbReference>
<evidence type="ECO:0000313" key="2">
    <source>
        <dbReference type="Proteomes" id="UP000323300"/>
    </source>
</evidence>
<gene>
    <name evidence="1" type="ORF">SAMN04488498_11972</name>
</gene>
<keyword evidence="2" id="KW-1185">Reference proteome</keyword>
<dbReference type="AlphaFoldDB" id="A0A1I4DTB7"/>